<keyword evidence="3" id="KW-1185">Reference proteome</keyword>
<name>A0AAD6S6S6_9AGAR</name>
<dbReference type="Proteomes" id="UP001218188">
    <property type="component" value="Unassembled WGS sequence"/>
</dbReference>
<evidence type="ECO:0000256" key="1">
    <source>
        <dbReference type="SAM" id="MobiDB-lite"/>
    </source>
</evidence>
<evidence type="ECO:0000313" key="2">
    <source>
        <dbReference type="EMBL" id="KAJ7022246.1"/>
    </source>
</evidence>
<evidence type="ECO:0000313" key="3">
    <source>
        <dbReference type="Proteomes" id="UP001218188"/>
    </source>
</evidence>
<accession>A0AAD6S6S6</accession>
<organism evidence="2 3">
    <name type="scientific">Mycena alexandri</name>
    <dbReference type="NCBI Taxonomy" id="1745969"/>
    <lineage>
        <taxon>Eukaryota</taxon>
        <taxon>Fungi</taxon>
        <taxon>Dikarya</taxon>
        <taxon>Basidiomycota</taxon>
        <taxon>Agaricomycotina</taxon>
        <taxon>Agaricomycetes</taxon>
        <taxon>Agaricomycetidae</taxon>
        <taxon>Agaricales</taxon>
        <taxon>Marasmiineae</taxon>
        <taxon>Mycenaceae</taxon>
        <taxon>Mycena</taxon>
    </lineage>
</organism>
<protein>
    <submittedName>
        <fullName evidence="2">Uncharacterized protein</fullName>
    </submittedName>
</protein>
<gene>
    <name evidence="2" type="ORF">C8F04DRAFT_1194655</name>
</gene>
<feature type="region of interest" description="Disordered" evidence="1">
    <location>
        <begin position="74"/>
        <end position="93"/>
    </location>
</feature>
<sequence length="322" mass="35082">MKASTQEAGALNPTQLLFSNYIVTFTVPRQVSDPIHLNDKDKYEYLVKKALLIVKNPSAKIMVEPKIEDKENEMNISGTDSIPKPKSSGKKTKVPKACDILPANVELNEKISELRERWTCPTAGGPCGIAHCFFTAARPEHFPLSHNHFQSWAAARLKGAAFADLETLPNNALFDAIAAGARAAQSPLLQRRLELREQVAAKNAPAAPQVNIFPAEFAALLRPPVAPAPAPPLAAANAFVPPPSGANILIPYGHIPGADLTVANFCAMFKLDDEIRDRFEANKYKSSSDFQFIEVEELKEMGFMRGEVAQIKGAVGKWSQVA</sequence>
<comment type="caution">
    <text evidence="2">The sequence shown here is derived from an EMBL/GenBank/DDBJ whole genome shotgun (WGS) entry which is preliminary data.</text>
</comment>
<reference evidence="2" key="1">
    <citation type="submission" date="2023-03" db="EMBL/GenBank/DDBJ databases">
        <title>Massive genome expansion in bonnet fungi (Mycena s.s.) driven by repeated elements and novel gene families across ecological guilds.</title>
        <authorList>
            <consortium name="Lawrence Berkeley National Laboratory"/>
            <person name="Harder C.B."/>
            <person name="Miyauchi S."/>
            <person name="Viragh M."/>
            <person name="Kuo A."/>
            <person name="Thoen E."/>
            <person name="Andreopoulos B."/>
            <person name="Lu D."/>
            <person name="Skrede I."/>
            <person name="Drula E."/>
            <person name="Henrissat B."/>
            <person name="Morin E."/>
            <person name="Kohler A."/>
            <person name="Barry K."/>
            <person name="LaButti K."/>
            <person name="Morin E."/>
            <person name="Salamov A."/>
            <person name="Lipzen A."/>
            <person name="Mereny Z."/>
            <person name="Hegedus B."/>
            <person name="Baldrian P."/>
            <person name="Stursova M."/>
            <person name="Weitz H."/>
            <person name="Taylor A."/>
            <person name="Grigoriev I.V."/>
            <person name="Nagy L.G."/>
            <person name="Martin F."/>
            <person name="Kauserud H."/>
        </authorList>
    </citation>
    <scope>NUCLEOTIDE SEQUENCE</scope>
    <source>
        <strain evidence="2">CBHHK200</strain>
    </source>
</reference>
<proteinExistence type="predicted"/>
<dbReference type="EMBL" id="JARJCM010000213">
    <property type="protein sequence ID" value="KAJ7022246.1"/>
    <property type="molecule type" value="Genomic_DNA"/>
</dbReference>
<dbReference type="AlphaFoldDB" id="A0AAD6S6S6"/>